<dbReference type="EMBL" id="FOGG01000020">
    <property type="protein sequence ID" value="SER90545.1"/>
    <property type="molecule type" value="Genomic_DNA"/>
</dbReference>
<dbReference type="OrthoDB" id="744378at2"/>
<dbReference type="Proteomes" id="UP000199572">
    <property type="component" value="Unassembled WGS sequence"/>
</dbReference>
<dbReference type="STRING" id="390241.SAMN04488023_12028"/>
<keyword evidence="3" id="KW-1185">Reference proteome</keyword>
<evidence type="ECO:0008006" key="4">
    <source>
        <dbReference type="Google" id="ProtNLM"/>
    </source>
</evidence>
<dbReference type="AlphaFoldDB" id="A0A1H9SZZ4"/>
<gene>
    <name evidence="2" type="ORF">SAMN04488023_12028</name>
</gene>
<feature type="compositionally biased region" description="Basic and acidic residues" evidence="1">
    <location>
        <begin position="410"/>
        <end position="421"/>
    </location>
</feature>
<dbReference type="RefSeq" id="WP_090885990.1">
    <property type="nucleotide sequence ID" value="NZ_FOGG01000020.1"/>
</dbReference>
<protein>
    <recommendedName>
        <fullName evidence="4">DUF3945 domain-containing protein</fullName>
    </recommendedName>
</protein>
<feature type="region of interest" description="Disordered" evidence="1">
    <location>
        <begin position="409"/>
        <end position="431"/>
    </location>
</feature>
<sequence length="431" mass="48228">MIKLGGKEGFAADLLNYLQGQAEAGCSWVVYDSDQPLCSVFELDCFSSAMEAFAFEAEYQQIFNWHQAVPIADLISWLHRTGPELLNIPKQDLNTKAMNLNNLEDRREEMALLGASEVTIAKMEEQMKSGVALFKLHEPIAAVKGQVDVEFYFQKSRQSDSYYLNRFTVSHNLAKPLEKDQHYLVISPESSAKAGMVTSFDLVSDAVKAFKEHGGKAELAIGKDGASKVTVATMKDGKVNYVTKAFRGTFYGKPASQSMWPERGKGFTVQQTAQMIQGHSVFRDDLVNFNTGEVYAAWVKFDMDKGVGANGNFNLQQYHVPQYGFDLSKVLDNYKIKELGVPEKREKLETELKSGMTPLVTVDKTGQSVKLLLEAVPRYNKMNFFTTEGKMEKREQFMTKEALASLLEVGEDKPREKDRQQEVGTGMGMGS</sequence>
<evidence type="ECO:0000313" key="3">
    <source>
        <dbReference type="Proteomes" id="UP000199572"/>
    </source>
</evidence>
<proteinExistence type="predicted"/>
<accession>A0A1H9SZZ4</accession>
<reference evidence="2 3" key="1">
    <citation type="submission" date="2016-10" db="EMBL/GenBank/DDBJ databases">
        <authorList>
            <person name="de Groot N.N."/>
        </authorList>
    </citation>
    <scope>NUCLEOTIDE SEQUENCE [LARGE SCALE GENOMIC DNA]</scope>
    <source>
        <strain evidence="2 3">DSM 18610</strain>
    </source>
</reference>
<evidence type="ECO:0000256" key="1">
    <source>
        <dbReference type="SAM" id="MobiDB-lite"/>
    </source>
</evidence>
<name>A0A1H9SZZ4_9SPHI</name>
<organism evidence="2 3">
    <name type="scientific">Pedobacter rhizosphaerae</name>
    <dbReference type="NCBI Taxonomy" id="390241"/>
    <lineage>
        <taxon>Bacteria</taxon>
        <taxon>Pseudomonadati</taxon>
        <taxon>Bacteroidota</taxon>
        <taxon>Sphingobacteriia</taxon>
        <taxon>Sphingobacteriales</taxon>
        <taxon>Sphingobacteriaceae</taxon>
        <taxon>Pedobacter</taxon>
    </lineage>
</organism>
<evidence type="ECO:0000313" key="2">
    <source>
        <dbReference type="EMBL" id="SER90545.1"/>
    </source>
</evidence>